<evidence type="ECO:0000256" key="1">
    <source>
        <dbReference type="SAM" id="Phobius"/>
    </source>
</evidence>
<feature type="transmembrane region" description="Helical" evidence="1">
    <location>
        <begin position="314"/>
        <end position="340"/>
    </location>
</feature>
<name>W9Y6J1_9EURO</name>
<keyword evidence="1" id="KW-0812">Transmembrane</keyword>
<dbReference type="HOGENOM" id="CLU_053383_0_0_1"/>
<reference evidence="2 3" key="1">
    <citation type="submission" date="2013-03" db="EMBL/GenBank/DDBJ databases">
        <title>The Genome Sequence of Capronia coronata CBS 617.96.</title>
        <authorList>
            <consortium name="The Broad Institute Genomics Platform"/>
            <person name="Cuomo C."/>
            <person name="de Hoog S."/>
            <person name="Gorbushina A."/>
            <person name="Walker B."/>
            <person name="Young S.K."/>
            <person name="Zeng Q."/>
            <person name="Gargeya S."/>
            <person name="Fitzgerald M."/>
            <person name="Haas B."/>
            <person name="Abouelleil A."/>
            <person name="Allen A.W."/>
            <person name="Alvarado L."/>
            <person name="Arachchi H.M."/>
            <person name="Berlin A.M."/>
            <person name="Chapman S.B."/>
            <person name="Gainer-Dewar J."/>
            <person name="Goldberg J."/>
            <person name="Griggs A."/>
            <person name="Gujja S."/>
            <person name="Hansen M."/>
            <person name="Howarth C."/>
            <person name="Imamovic A."/>
            <person name="Ireland A."/>
            <person name="Larimer J."/>
            <person name="McCowan C."/>
            <person name="Murphy C."/>
            <person name="Pearson M."/>
            <person name="Poon T.W."/>
            <person name="Priest M."/>
            <person name="Roberts A."/>
            <person name="Saif S."/>
            <person name="Shea T."/>
            <person name="Sisk P."/>
            <person name="Sykes S."/>
            <person name="Wortman J."/>
            <person name="Nusbaum C."/>
            <person name="Birren B."/>
        </authorList>
    </citation>
    <scope>NUCLEOTIDE SEQUENCE [LARGE SCALE GENOMIC DNA]</scope>
    <source>
        <strain evidence="2 3">CBS 617.96</strain>
    </source>
</reference>
<dbReference type="EMBL" id="AMWN01000004">
    <property type="protein sequence ID" value="EXJ88148.1"/>
    <property type="molecule type" value="Genomic_DNA"/>
</dbReference>
<dbReference type="GeneID" id="19159953"/>
<keyword evidence="1" id="KW-1133">Transmembrane helix</keyword>
<protein>
    <submittedName>
        <fullName evidence="2">Uncharacterized protein</fullName>
    </submittedName>
</protein>
<keyword evidence="1" id="KW-0472">Membrane</keyword>
<organism evidence="2 3">
    <name type="scientific">Capronia coronata CBS 617.96</name>
    <dbReference type="NCBI Taxonomy" id="1182541"/>
    <lineage>
        <taxon>Eukaryota</taxon>
        <taxon>Fungi</taxon>
        <taxon>Dikarya</taxon>
        <taxon>Ascomycota</taxon>
        <taxon>Pezizomycotina</taxon>
        <taxon>Eurotiomycetes</taxon>
        <taxon>Chaetothyriomycetidae</taxon>
        <taxon>Chaetothyriales</taxon>
        <taxon>Herpotrichiellaceae</taxon>
        <taxon>Capronia</taxon>
    </lineage>
</organism>
<dbReference type="eggNOG" id="ENOG502SK62">
    <property type="taxonomic scope" value="Eukaryota"/>
</dbReference>
<comment type="caution">
    <text evidence="2">The sequence shown here is derived from an EMBL/GenBank/DDBJ whole genome shotgun (WGS) entry which is preliminary data.</text>
</comment>
<proteinExistence type="predicted"/>
<dbReference type="RefSeq" id="XP_007724154.1">
    <property type="nucleotide sequence ID" value="XM_007725964.1"/>
</dbReference>
<keyword evidence="3" id="KW-1185">Reference proteome</keyword>
<sequence length="350" mass="40332">MNCFSHQPERKDIICKLLAGIWRVLPPEPKETASLTWDEAEAYFQHYQKVLQDRGLVDGISISFSGIDNTAEEVIRFVHFVRARWDNPVDQIEDAIRDHPPPFLLKPTPDSSRKALRLALRLWLFIDPNLLSPVIQQPQPGQTSSGIKLCEAVSRSVLPRSTPKLETLSGDFSAKSLIRKGGFDFQSTGNLGEHLTFDPHCRYRIRVFGCARALEVDRLSEDMNVYPRDFVVEVQKTLQLLFPTAGRKSGKRTRKYVKRYRADIEAPIVGMDRISLSTYPVFGERLEDIQKRYNDSTQRLLRQWYYDRRKRVEWATFVVAILVFILTVVFGLVSSVTGILQTYAVYRWHG</sequence>
<evidence type="ECO:0000313" key="3">
    <source>
        <dbReference type="Proteomes" id="UP000019484"/>
    </source>
</evidence>
<dbReference type="Proteomes" id="UP000019484">
    <property type="component" value="Unassembled WGS sequence"/>
</dbReference>
<gene>
    <name evidence="2" type="ORF">A1O1_05076</name>
</gene>
<dbReference type="AlphaFoldDB" id="W9Y6J1"/>
<dbReference type="OrthoDB" id="5428890at2759"/>
<accession>W9Y6J1</accession>
<evidence type="ECO:0000313" key="2">
    <source>
        <dbReference type="EMBL" id="EXJ88148.1"/>
    </source>
</evidence>
<dbReference type="STRING" id="1182541.W9Y6J1"/>